<dbReference type="AlphaFoldDB" id="A0AAD7ZGD8"/>
<gene>
    <name evidence="1" type="ORF">L9F63_004434</name>
</gene>
<comment type="caution">
    <text evidence="1">The sequence shown here is derived from an EMBL/GenBank/DDBJ whole genome shotgun (WGS) entry which is preliminary data.</text>
</comment>
<feature type="non-terminal residue" evidence="1">
    <location>
        <position position="1"/>
    </location>
</feature>
<protein>
    <submittedName>
        <fullName evidence="1">Uncharacterized protein</fullName>
    </submittedName>
</protein>
<feature type="non-terminal residue" evidence="1">
    <location>
        <position position="211"/>
    </location>
</feature>
<sequence>NFKIHDSIPVLLDVDLLPNVLCCDEQGVYETKISNISNDRTVCATVILTIKMQYNINPHFLHPCFHSQQLLSTSGMSVFHDRSIVTLHRSVFKNFVTVFYIFLKEAVEGGKNEDKQFGSFNLRKIFPLNFFSRPNNKYPLLKTKASKTEVFTSFMILKNQNRSSYMHIINKSRRLLVSEHSFCSILSHSHREFQSSLISSFRSFECRSFPK</sequence>
<evidence type="ECO:0000313" key="2">
    <source>
        <dbReference type="Proteomes" id="UP001233999"/>
    </source>
</evidence>
<keyword evidence="2" id="KW-1185">Reference proteome</keyword>
<dbReference type="EMBL" id="JASPKZ010008368">
    <property type="protein sequence ID" value="KAJ9579901.1"/>
    <property type="molecule type" value="Genomic_DNA"/>
</dbReference>
<reference evidence="1" key="2">
    <citation type="submission" date="2023-05" db="EMBL/GenBank/DDBJ databases">
        <authorList>
            <person name="Fouks B."/>
        </authorList>
    </citation>
    <scope>NUCLEOTIDE SEQUENCE</scope>
    <source>
        <strain evidence="1">Stay&amp;Tobe</strain>
        <tissue evidence="1">Testes</tissue>
    </source>
</reference>
<accession>A0AAD7ZGD8</accession>
<evidence type="ECO:0000313" key="1">
    <source>
        <dbReference type="EMBL" id="KAJ9579901.1"/>
    </source>
</evidence>
<dbReference type="Proteomes" id="UP001233999">
    <property type="component" value="Unassembled WGS sequence"/>
</dbReference>
<reference evidence="1" key="1">
    <citation type="journal article" date="2023" name="IScience">
        <title>Live-bearing cockroach genome reveals convergent evolutionary mechanisms linked to viviparity in insects and beyond.</title>
        <authorList>
            <person name="Fouks B."/>
            <person name="Harrison M.C."/>
            <person name="Mikhailova A.A."/>
            <person name="Marchal E."/>
            <person name="English S."/>
            <person name="Carruthers M."/>
            <person name="Jennings E.C."/>
            <person name="Chiamaka E.L."/>
            <person name="Frigard R.A."/>
            <person name="Pippel M."/>
            <person name="Attardo G.M."/>
            <person name="Benoit J.B."/>
            <person name="Bornberg-Bauer E."/>
            <person name="Tobe S.S."/>
        </authorList>
    </citation>
    <scope>NUCLEOTIDE SEQUENCE</scope>
    <source>
        <strain evidence="1">Stay&amp;Tobe</strain>
    </source>
</reference>
<proteinExistence type="predicted"/>
<organism evidence="1 2">
    <name type="scientific">Diploptera punctata</name>
    <name type="common">Pacific beetle cockroach</name>
    <dbReference type="NCBI Taxonomy" id="6984"/>
    <lineage>
        <taxon>Eukaryota</taxon>
        <taxon>Metazoa</taxon>
        <taxon>Ecdysozoa</taxon>
        <taxon>Arthropoda</taxon>
        <taxon>Hexapoda</taxon>
        <taxon>Insecta</taxon>
        <taxon>Pterygota</taxon>
        <taxon>Neoptera</taxon>
        <taxon>Polyneoptera</taxon>
        <taxon>Dictyoptera</taxon>
        <taxon>Blattodea</taxon>
        <taxon>Blaberoidea</taxon>
        <taxon>Blaberidae</taxon>
        <taxon>Diplopterinae</taxon>
        <taxon>Diploptera</taxon>
    </lineage>
</organism>
<name>A0AAD7ZGD8_DIPPU</name>